<sequence>MPLRLMDLALPLPVVNRRTTALEAARRIAGDRLSALVVAGDDGTPAFVVPAVDVLGLLIPLYLREDTRLAGVLDESAAEELWGQADRRTIGELLDSEDVRVYDILRVDPDATLVEVATLMAAAHTSIALVEAEHVHRGHGTHATPAGDRETDEPRAVEEVEPHFITLPTVLDAALTARGGGRTA</sequence>
<comment type="caution">
    <text evidence="1">The sequence shown here is derived from an EMBL/GenBank/DDBJ whole genome shotgun (WGS) entry which is preliminary data.</text>
</comment>
<name>A0ABT9DAV9_9CELL</name>
<evidence type="ECO:0000313" key="1">
    <source>
        <dbReference type="EMBL" id="MDO8106077.1"/>
    </source>
</evidence>
<gene>
    <name evidence="1" type="ORF">Q6348_02570</name>
</gene>
<evidence type="ECO:0008006" key="3">
    <source>
        <dbReference type="Google" id="ProtNLM"/>
    </source>
</evidence>
<dbReference type="RefSeq" id="WP_304599770.1">
    <property type="nucleotide sequence ID" value="NZ_JAUQYO010000002.1"/>
</dbReference>
<dbReference type="InterPro" id="IPR046342">
    <property type="entry name" value="CBS_dom_sf"/>
</dbReference>
<protein>
    <recommendedName>
        <fullName evidence="3">CBS domain-containing protein</fullName>
    </recommendedName>
</protein>
<dbReference type="SUPFAM" id="SSF54631">
    <property type="entry name" value="CBS-domain pair"/>
    <property type="match status" value="1"/>
</dbReference>
<organism evidence="1 2">
    <name type="scientific">Actinotalea lenta</name>
    <dbReference type="NCBI Taxonomy" id="3064654"/>
    <lineage>
        <taxon>Bacteria</taxon>
        <taxon>Bacillati</taxon>
        <taxon>Actinomycetota</taxon>
        <taxon>Actinomycetes</taxon>
        <taxon>Micrococcales</taxon>
        <taxon>Cellulomonadaceae</taxon>
        <taxon>Actinotalea</taxon>
    </lineage>
</organism>
<dbReference type="EMBL" id="JAUQYP010000001">
    <property type="protein sequence ID" value="MDO8106077.1"/>
    <property type="molecule type" value="Genomic_DNA"/>
</dbReference>
<accession>A0ABT9DAV9</accession>
<dbReference type="Proteomes" id="UP001232536">
    <property type="component" value="Unassembled WGS sequence"/>
</dbReference>
<proteinExistence type="predicted"/>
<reference evidence="1 2" key="1">
    <citation type="submission" date="2023-07" db="EMBL/GenBank/DDBJ databases">
        <title>Description of novel actinomycetes strains, isolated from tidal flat sediment.</title>
        <authorList>
            <person name="Lu C."/>
        </authorList>
    </citation>
    <scope>NUCLEOTIDE SEQUENCE [LARGE SCALE GENOMIC DNA]</scope>
    <source>
        <strain evidence="1 2">SYSU T00b441</strain>
    </source>
</reference>
<evidence type="ECO:0000313" key="2">
    <source>
        <dbReference type="Proteomes" id="UP001232536"/>
    </source>
</evidence>
<dbReference type="Gene3D" id="3.10.580.10">
    <property type="entry name" value="CBS-domain"/>
    <property type="match status" value="1"/>
</dbReference>
<keyword evidence="2" id="KW-1185">Reference proteome</keyword>